<sequence length="100" mass="11249">MPTGILRWEDPAPRTPANDDYAPIATELRNNPGKWAVVAENPDTPEGRRASNRLFNAVKNGYRGFRRIEDGAYRATTRTVDNGDGTKIIRVHAQFVLARR</sequence>
<dbReference type="AlphaFoldDB" id="A0A840PNR0"/>
<accession>A0A840PNR0</accession>
<dbReference type="Proteomes" id="UP000578449">
    <property type="component" value="Unassembled WGS sequence"/>
</dbReference>
<evidence type="ECO:0000313" key="2">
    <source>
        <dbReference type="EMBL" id="MBB5140506.1"/>
    </source>
</evidence>
<gene>
    <name evidence="2" type="ORF">HNP84_010274</name>
</gene>
<feature type="region of interest" description="Disordered" evidence="1">
    <location>
        <begin position="1"/>
        <end position="25"/>
    </location>
</feature>
<dbReference type="RefSeq" id="WP_185057290.1">
    <property type="nucleotide sequence ID" value="NZ_BAABIX010000005.1"/>
</dbReference>
<proteinExistence type="predicted"/>
<keyword evidence="3" id="KW-1185">Reference proteome</keyword>
<name>A0A840PNR0_9ACTN</name>
<dbReference type="EMBL" id="JACHGN010000045">
    <property type="protein sequence ID" value="MBB5140506.1"/>
    <property type="molecule type" value="Genomic_DNA"/>
</dbReference>
<evidence type="ECO:0000256" key="1">
    <source>
        <dbReference type="SAM" id="MobiDB-lite"/>
    </source>
</evidence>
<organism evidence="2 3">
    <name type="scientific">Thermocatellispora tengchongensis</name>
    <dbReference type="NCBI Taxonomy" id="1073253"/>
    <lineage>
        <taxon>Bacteria</taxon>
        <taxon>Bacillati</taxon>
        <taxon>Actinomycetota</taxon>
        <taxon>Actinomycetes</taxon>
        <taxon>Streptosporangiales</taxon>
        <taxon>Streptosporangiaceae</taxon>
        <taxon>Thermocatellispora</taxon>
    </lineage>
</organism>
<protein>
    <submittedName>
        <fullName evidence="2">Uncharacterized protein</fullName>
    </submittedName>
</protein>
<comment type="caution">
    <text evidence="2">The sequence shown here is derived from an EMBL/GenBank/DDBJ whole genome shotgun (WGS) entry which is preliminary data.</text>
</comment>
<evidence type="ECO:0000313" key="3">
    <source>
        <dbReference type="Proteomes" id="UP000578449"/>
    </source>
</evidence>
<reference evidence="2 3" key="1">
    <citation type="submission" date="2020-08" db="EMBL/GenBank/DDBJ databases">
        <title>Genomic Encyclopedia of Type Strains, Phase IV (KMG-IV): sequencing the most valuable type-strain genomes for metagenomic binning, comparative biology and taxonomic classification.</title>
        <authorList>
            <person name="Goeker M."/>
        </authorList>
    </citation>
    <scope>NUCLEOTIDE SEQUENCE [LARGE SCALE GENOMIC DNA]</scope>
    <source>
        <strain evidence="2 3">DSM 45615</strain>
    </source>
</reference>